<evidence type="ECO:0000256" key="1">
    <source>
        <dbReference type="SAM" id="MobiDB-lite"/>
    </source>
</evidence>
<feature type="compositionally biased region" description="Acidic residues" evidence="1">
    <location>
        <begin position="527"/>
        <end position="538"/>
    </location>
</feature>
<keyword evidence="2" id="KW-0472">Membrane</keyword>
<feature type="transmembrane region" description="Helical" evidence="2">
    <location>
        <begin position="328"/>
        <end position="348"/>
    </location>
</feature>
<dbReference type="AlphaFoldDB" id="A0A967B1R9"/>
<reference evidence="3" key="1">
    <citation type="submission" date="2020-03" db="EMBL/GenBank/DDBJ databases">
        <title>Draft sequencing of Calidifontibacter sp. DB0510.</title>
        <authorList>
            <person name="Kim D.-U."/>
        </authorList>
    </citation>
    <scope>NUCLEOTIDE SEQUENCE</scope>
    <source>
        <strain evidence="3">DB0510</strain>
    </source>
</reference>
<keyword evidence="2" id="KW-0812">Transmembrane</keyword>
<sequence length="548" mass="56561">MLRRYAPVAALLALLFVVANLLVMWGTKHKPAQTIKQPGPLVIVAAPGLTWHDVTQQRYPDLWSVLDYGAMGSQDTGGACTPNAWLTLGAGAAASTGSCTVPQPKVSGSTASWPHWQQWQRDSGSAPLGALAAAYGRRGQCVQAVGAGAALAAADPRGRVARYARSIGAANLSACAVSLVDAGAGRGVATMAQLNAVFAKLPSEATVVLTGLSGEGLGFVYTVGNGVTHGTLTSHSTRQPGLVQTSDLTAFALGRLSTTMPAGVTGQPLLVLPNSTPSKHLAASARDLDQQLRQGDSLVWWLVGLVLVASGALALVARRSAPRWVPPVLVGLGAVPAASYLANVLPWWRWTPGPLWFGLIVLAWAGLGAAIAYAGPWRRSVGAPSLVLAGLTIALVVSDALHDSPLQLGTPLGLRTLATGEHRGIGSAAAGVLVGCVVLLLAAVMRRRPAGALGPVRGDVVVWVAAGVAAVACALLLGVVAGLAVLVVVVPLALAAWTQGLLPADTTIRISRRELLREERARQREAEAEEFAENDDAGEASVRPTDRR</sequence>
<evidence type="ECO:0000256" key="2">
    <source>
        <dbReference type="SAM" id="Phobius"/>
    </source>
</evidence>
<accession>A0A967B1R9</accession>
<feature type="transmembrane region" description="Helical" evidence="2">
    <location>
        <begin position="298"/>
        <end position="316"/>
    </location>
</feature>
<proteinExistence type="predicted"/>
<feature type="transmembrane region" description="Helical" evidence="2">
    <location>
        <begin position="456"/>
        <end position="477"/>
    </location>
</feature>
<gene>
    <name evidence="3" type="ORF">G9U51_15740</name>
</gene>
<feature type="transmembrane region" description="Helical" evidence="2">
    <location>
        <begin position="422"/>
        <end position="444"/>
    </location>
</feature>
<keyword evidence="2" id="KW-1133">Transmembrane helix</keyword>
<keyword evidence="4" id="KW-1185">Reference proteome</keyword>
<organism evidence="3 4">
    <name type="scientific">Metallococcus carri</name>
    <dbReference type="NCBI Taxonomy" id="1656884"/>
    <lineage>
        <taxon>Bacteria</taxon>
        <taxon>Bacillati</taxon>
        <taxon>Actinomycetota</taxon>
        <taxon>Actinomycetes</taxon>
        <taxon>Micrococcales</taxon>
        <taxon>Dermacoccaceae</taxon>
        <taxon>Metallococcus</taxon>
    </lineage>
</organism>
<comment type="caution">
    <text evidence="3">The sequence shown here is derived from an EMBL/GenBank/DDBJ whole genome shotgun (WGS) entry which is preliminary data.</text>
</comment>
<protein>
    <submittedName>
        <fullName evidence="3">Uncharacterized protein</fullName>
    </submittedName>
</protein>
<evidence type="ECO:0000313" key="4">
    <source>
        <dbReference type="Proteomes" id="UP000744769"/>
    </source>
</evidence>
<dbReference type="Proteomes" id="UP000744769">
    <property type="component" value="Unassembled WGS sequence"/>
</dbReference>
<dbReference type="RefSeq" id="WP_166198291.1">
    <property type="nucleotide sequence ID" value="NZ_JAAOIV010000013.1"/>
</dbReference>
<feature type="transmembrane region" description="Helical" evidence="2">
    <location>
        <begin position="381"/>
        <end position="402"/>
    </location>
</feature>
<name>A0A967B1R9_9MICO</name>
<feature type="region of interest" description="Disordered" evidence="1">
    <location>
        <begin position="525"/>
        <end position="548"/>
    </location>
</feature>
<evidence type="ECO:0000313" key="3">
    <source>
        <dbReference type="EMBL" id="NHN57224.1"/>
    </source>
</evidence>
<dbReference type="EMBL" id="JAAOIV010000013">
    <property type="protein sequence ID" value="NHN57224.1"/>
    <property type="molecule type" value="Genomic_DNA"/>
</dbReference>
<feature type="transmembrane region" description="Helical" evidence="2">
    <location>
        <begin position="354"/>
        <end position="374"/>
    </location>
</feature>